<name>A0A7V5UFN1_CALAY</name>
<dbReference type="InterPro" id="IPR033391">
    <property type="entry name" value="FBPase_N"/>
</dbReference>
<evidence type="ECO:0000256" key="8">
    <source>
        <dbReference type="ARBA" id="ARBA00023277"/>
    </source>
</evidence>
<dbReference type="PRINTS" id="PR00115">
    <property type="entry name" value="F16BPHPHTASE"/>
</dbReference>
<dbReference type="GO" id="GO:0000287">
    <property type="term" value="F:magnesium ion binding"/>
    <property type="evidence" value="ECO:0007669"/>
    <property type="project" value="UniProtKB-UniRule"/>
</dbReference>
<dbReference type="AlphaFoldDB" id="A0A7V5UFN1"/>
<dbReference type="PIRSF" id="PIRSF000904">
    <property type="entry name" value="FBPtase_SBPase"/>
    <property type="match status" value="1"/>
</dbReference>
<dbReference type="InterPro" id="IPR044015">
    <property type="entry name" value="FBPase_C_dom"/>
</dbReference>
<dbReference type="Proteomes" id="UP000886124">
    <property type="component" value="Unassembled WGS sequence"/>
</dbReference>
<dbReference type="GO" id="GO:0042132">
    <property type="term" value="F:fructose 1,6-bisphosphate 1-phosphatase activity"/>
    <property type="evidence" value="ECO:0007669"/>
    <property type="project" value="UniProtKB-UniRule"/>
</dbReference>
<feature type="binding site" evidence="12">
    <location>
        <position position="118"/>
    </location>
    <ligand>
        <name>Mg(2+)</name>
        <dbReference type="ChEBI" id="CHEBI:18420"/>
        <label>2</label>
    </ligand>
</feature>
<dbReference type="Gene3D" id="3.40.190.80">
    <property type="match status" value="1"/>
</dbReference>
<dbReference type="GO" id="GO:0005986">
    <property type="term" value="P:sucrose biosynthetic process"/>
    <property type="evidence" value="ECO:0007669"/>
    <property type="project" value="TreeGrafter"/>
</dbReference>
<evidence type="ECO:0000256" key="9">
    <source>
        <dbReference type="ARBA" id="ARBA00024331"/>
    </source>
</evidence>
<organism evidence="16">
    <name type="scientific">Caldithrix abyssi</name>
    <dbReference type="NCBI Taxonomy" id="187145"/>
    <lineage>
        <taxon>Bacteria</taxon>
        <taxon>Pseudomonadati</taxon>
        <taxon>Calditrichota</taxon>
        <taxon>Calditrichia</taxon>
        <taxon>Calditrichales</taxon>
        <taxon>Calditrichaceae</taxon>
        <taxon>Caldithrix</taxon>
    </lineage>
</organism>
<dbReference type="CDD" id="cd00354">
    <property type="entry name" value="FBPase"/>
    <property type="match status" value="1"/>
</dbReference>
<dbReference type="PANTHER" id="PTHR11556">
    <property type="entry name" value="FRUCTOSE-1,6-BISPHOSPHATASE-RELATED"/>
    <property type="match status" value="1"/>
</dbReference>
<accession>A0A7V5UFN1</accession>
<dbReference type="GO" id="GO:0006000">
    <property type="term" value="P:fructose metabolic process"/>
    <property type="evidence" value="ECO:0007669"/>
    <property type="project" value="TreeGrafter"/>
</dbReference>
<evidence type="ECO:0000259" key="15">
    <source>
        <dbReference type="Pfam" id="PF18913"/>
    </source>
</evidence>
<evidence type="ECO:0000256" key="13">
    <source>
        <dbReference type="RuleBase" id="RU000508"/>
    </source>
</evidence>
<dbReference type="GO" id="GO:0005829">
    <property type="term" value="C:cytosol"/>
    <property type="evidence" value="ECO:0007669"/>
    <property type="project" value="TreeGrafter"/>
</dbReference>
<evidence type="ECO:0000256" key="7">
    <source>
        <dbReference type="ARBA" id="ARBA00022842"/>
    </source>
</evidence>
<dbReference type="GO" id="GO:0030388">
    <property type="term" value="P:fructose 1,6-bisphosphate metabolic process"/>
    <property type="evidence" value="ECO:0007669"/>
    <property type="project" value="TreeGrafter"/>
</dbReference>
<evidence type="ECO:0000259" key="14">
    <source>
        <dbReference type="Pfam" id="PF00316"/>
    </source>
</evidence>
<feature type="domain" description="Fructose-1-6-bisphosphatase class I N-terminal" evidence="14">
    <location>
        <begin position="6"/>
        <end position="197"/>
    </location>
</feature>
<dbReference type="SUPFAM" id="SSF56655">
    <property type="entry name" value="Carbohydrate phosphatase"/>
    <property type="match status" value="1"/>
</dbReference>
<feature type="domain" description="Fructose-1-6-bisphosphatase class 1 C-terminal" evidence="15">
    <location>
        <begin position="201"/>
        <end position="330"/>
    </location>
</feature>
<dbReference type="EC" id="3.1.3.11" evidence="3 12"/>
<feature type="binding site" evidence="12">
    <location>
        <position position="244"/>
    </location>
    <ligand>
        <name>substrate</name>
    </ligand>
</feature>
<keyword evidence="6 12" id="KW-0378">Hydrolase</keyword>
<gene>
    <name evidence="12" type="primary">fbp</name>
    <name evidence="16" type="ORF">ENJ89_10100</name>
</gene>
<dbReference type="GO" id="GO:0006094">
    <property type="term" value="P:gluconeogenesis"/>
    <property type="evidence" value="ECO:0007669"/>
    <property type="project" value="UniProtKB-UniRule"/>
</dbReference>
<evidence type="ECO:0000256" key="3">
    <source>
        <dbReference type="ARBA" id="ARBA00013093"/>
    </source>
</evidence>
<protein>
    <recommendedName>
        <fullName evidence="10 12">Fructose-1,6-bisphosphatase class 1</fullName>
        <shortName evidence="12">FBPase class 1</shortName>
        <ecNumber evidence="3 12">3.1.3.11</ecNumber>
    </recommendedName>
    <alternativeName>
        <fullName evidence="11 12">D-fructose-1,6-bisphosphate 1-phosphohydrolase class 1</fullName>
    </alternativeName>
</protein>
<evidence type="ECO:0000256" key="6">
    <source>
        <dbReference type="ARBA" id="ARBA00022801"/>
    </source>
</evidence>
<comment type="catalytic activity">
    <reaction evidence="1 12">
        <text>beta-D-fructose 1,6-bisphosphate + H2O = beta-D-fructose 6-phosphate + phosphate</text>
        <dbReference type="Rhea" id="RHEA:11064"/>
        <dbReference type="ChEBI" id="CHEBI:15377"/>
        <dbReference type="ChEBI" id="CHEBI:32966"/>
        <dbReference type="ChEBI" id="CHEBI:43474"/>
        <dbReference type="ChEBI" id="CHEBI:57634"/>
        <dbReference type="EC" id="3.1.3.11"/>
    </reaction>
</comment>
<sequence length="338" mass="37567">MSGKIITLTRHIIEEQRKHPQATGQFTDLMNDIAFAAKLISYHTNKAGLMDVLGETDNINVQGEVVKKLDVFANETIIRALDHNGHTCVMASEESEDVIPIPEEYPAGKYVVLFDPLDGSSNIDANVSVGTIFSIFNRISPDGGPGTLEDCMQPGYKQVCAGYVIYGSSTMLVYTTGNGVYGFTLDPSYGEFILSHPNIRIPKKGKIYSVNESNFDYWDENVKNYIRYIKKIDKATNRPMNSRYIGSMVSDIHRTLLYGGIFMYPASQTAPSGKLRLAYEANPMAFIVEQAGGRASDGKRRILDIIPEKLHQRVPLFIGSEEDVIMAEEFIAGKRTVD</sequence>
<comment type="similarity">
    <text evidence="2 12 13">Belongs to the FBPase class 1 family.</text>
</comment>
<comment type="caution">
    <text evidence="12">Lacks conserved residue(s) required for the propagation of feature annotation.</text>
</comment>
<keyword evidence="8 12" id="KW-0119">Carbohydrate metabolism</keyword>
<dbReference type="GO" id="GO:0006002">
    <property type="term" value="P:fructose 6-phosphate metabolic process"/>
    <property type="evidence" value="ECO:0007669"/>
    <property type="project" value="TreeGrafter"/>
</dbReference>
<keyword evidence="5 12" id="KW-0479">Metal-binding</keyword>
<evidence type="ECO:0000256" key="5">
    <source>
        <dbReference type="ARBA" id="ARBA00022723"/>
    </source>
</evidence>
<comment type="subunit">
    <text evidence="12">Homotetramer.</text>
</comment>
<keyword evidence="7 12" id="KW-0460">Magnesium</keyword>
<dbReference type="FunFam" id="3.30.540.10:FF:000002">
    <property type="entry name" value="Fructose-1,6-bisphosphatase class 1"/>
    <property type="match status" value="1"/>
</dbReference>
<evidence type="ECO:0000313" key="16">
    <source>
        <dbReference type="EMBL" id="HHJ53535.1"/>
    </source>
</evidence>
<comment type="cofactor">
    <cofactor evidence="12">
        <name>Mg(2+)</name>
        <dbReference type="ChEBI" id="CHEBI:18420"/>
    </cofactor>
    <text evidence="12">Binds 2 magnesium ions per subunit.</text>
</comment>
<dbReference type="EMBL" id="DROD01000640">
    <property type="protein sequence ID" value="HHJ53535.1"/>
    <property type="molecule type" value="Genomic_DNA"/>
</dbReference>
<evidence type="ECO:0000256" key="10">
    <source>
        <dbReference type="ARBA" id="ARBA00072069"/>
    </source>
</evidence>
<evidence type="ECO:0000256" key="2">
    <source>
        <dbReference type="ARBA" id="ARBA00010941"/>
    </source>
</evidence>
<feature type="binding site" evidence="12">
    <location>
        <position position="117"/>
    </location>
    <ligand>
        <name>Mg(2+)</name>
        <dbReference type="ChEBI" id="CHEBI:18420"/>
        <label>1</label>
    </ligand>
</feature>
<feature type="binding site" evidence="12">
    <location>
        <position position="211"/>
    </location>
    <ligand>
        <name>substrate</name>
    </ligand>
</feature>
<feature type="binding site" evidence="12">
    <location>
        <position position="93"/>
    </location>
    <ligand>
        <name>Mg(2+)</name>
        <dbReference type="ChEBI" id="CHEBI:18420"/>
        <label>1</label>
    </ligand>
</feature>
<comment type="subcellular location">
    <subcellularLocation>
        <location evidence="12">Cytoplasm</location>
    </subcellularLocation>
</comment>
<keyword evidence="4 12" id="KW-0963">Cytoplasm</keyword>
<feature type="binding site" evidence="12">
    <location>
        <begin position="118"/>
        <end position="121"/>
    </location>
    <ligand>
        <name>substrate</name>
    </ligand>
</feature>
<dbReference type="HAMAP" id="MF_01855">
    <property type="entry name" value="FBPase_class1"/>
    <property type="match status" value="1"/>
</dbReference>
<evidence type="ECO:0000256" key="1">
    <source>
        <dbReference type="ARBA" id="ARBA00001273"/>
    </source>
</evidence>
<dbReference type="NCBIfam" id="NF006779">
    <property type="entry name" value="PRK09293.1-3"/>
    <property type="match status" value="1"/>
</dbReference>
<dbReference type="PANTHER" id="PTHR11556:SF35">
    <property type="entry name" value="SEDOHEPTULOSE-1,7-BISPHOSPHATASE, CHLOROPLASTIC"/>
    <property type="match status" value="1"/>
</dbReference>
<feature type="binding site" evidence="12">
    <location>
        <position position="274"/>
    </location>
    <ligand>
        <name>substrate</name>
    </ligand>
</feature>
<evidence type="ECO:0000256" key="12">
    <source>
        <dbReference type="HAMAP-Rule" id="MF_01855"/>
    </source>
</evidence>
<dbReference type="Pfam" id="PF00316">
    <property type="entry name" value="FBPase"/>
    <property type="match status" value="1"/>
</dbReference>
<dbReference type="PIRSF" id="PIRSF500210">
    <property type="entry name" value="FBPtase"/>
    <property type="match status" value="1"/>
</dbReference>
<feature type="binding site" evidence="12">
    <location>
        <position position="115"/>
    </location>
    <ligand>
        <name>Mg(2+)</name>
        <dbReference type="ChEBI" id="CHEBI:18420"/>
        <label>1</label>
    </ligand>
</feature>
<feature type="binding site" evidence="12">
    <location>
        <position position="115"/>
    </location>
    <ligand>
        <name>Mg(2+)</name>
        <dbReference type="ChEBI" id="CHEBI:18420"/>
        <label>2</label>
    </ligand>
</feature>
<dbReference type="Pfam" id="PF18913">
    <property type="entry name" value="FBPase_C"/>
    <property type="match status" value="1"/>
</dbReference>
<dbReference type="InterPro" id="IPR000146">
    <property type="entry name" value="FBPase_class-1"/>
</dbReference>
<comment type="pathway">
    <text evidence="9">Carbohydrate biosynthesis.</text>
</comment>
<dbReference type="NCBIfam" id="NF006778">
    <property type="entry name" value="PRK09293.1-1"/>
    <property type="match status" value="1"/>
</dbReference>
<reference evidence="16" key="1">
    <citation type="journal article" date="2020" name="mSystems">
        <title>Genome- and Community-Level Interaction Insights into Carbon Utilization and Element Cycling Functions of Hydrothermarchaeota in Hydrothermal Sediment.</title>
        <authorList>
            <person name="Zhou Z."/>
            <person name="Liu Y."/>
            <person name="Xu W."/>
            <person name="Pan J."/>
            <person name="Luo Z.H."/>
            <person name="Li M."/>
        </authorList>
    </citation>
    <scope>NUCLEOTIDE SEQUENCE [LARGE SCALE GENOMIC DNA]</scope>
    <source>
        <strain evidence="16">HyVt-527</strain>
    </source>
</reference>
<dbReference type="FunFam" id="3.40.190.80:FF:000001">
    <property type="entry name" value="Fructose-1,6-bisphosphatase class 1"/>
    <property type="match status" value="1"/>
</dbReference>
<dbReference type="Gene3D" id="3.30.540.10">
    <property type="entry name" value="Fructose-1,6-Bisphosphatase, subunit A, domain 1"/>
    <property type="match status" value="1"/>
</dbReference>
<comment type="caution">
    <text evidence="16">The sequence shown here is derived from an EMBL/GenBank/DDBJ whole genome shotgun (WGS) entry which is preliminary data.</text>
</comment>
<dbReference type="InterPro" id="IPR028343">
    <property type="entry name" value="FBPtase"/>
</dbReference>
<proteinExistence type="inferred from homology"/>
<feature type="binding site" evidence="12">
    <location>
        <position position="280"/>
    </location>
    <ligand>
        <name>Mg(2+)</name>
        <dbReference type="ChEBI" id="CHEBI:18420"/>
        <label>2</label>
    </ligand>
</feature>
<evidence type="ECO:0000256" key="4">
    <source>
        <dbReference type="ARBA" id="ARBA00022490"/>
    </source>
</evidence>
<evidence type="ECO:0000256" key="11">
    <source>
        <dbReference type="ARBA" id="ARBA00081210"/>
    </source>
</evidence>